<evidence type="ECO:0000256" key="4">
    <source>
        <dbReference type="ARBA" id="ARBA00022989"/>
    </source>
</evidence>
<gene>
    <name evidence="10" type="ORF">H9848_05970</name>
</gene>
<dbReference type="GO" id="GO:0022857">
    <property type="term" value="F:transmembrane transporter activity"/>
    <property type="evidence" value="ECO:0007669"/>
    <property type="project" value="TreeGrafter"/>
</dbReference>
<evidence type="ECO:0000313" key="10">
    <source>
        <dbReference type="EMBL" id="HIX86136.1"/>
    </source>
</evidence>
<evidence type="ECO:0000256" key="1">
    <source>
        <dbReference type="ARBA" id="ARBA00004651"/>
    </source>
</evidence>
<reference evidence="10" key="2">
    <citation type="submission" date="2021-04" db="EMBL/GenBank/DDBJ databases">
        <authorList>
            <person name="Gilroy R."/>
        </authorList>
    </citation>
    <scope>NUCLEOTIDE SEQUENCE</scope>
    <source>
        <strain evidence="10">ChiHecec2B26-12326</strain>
    </source>
</reference>
<feature type="domain" description="MacB-like periplasmic core" evidence="9">
    <location>
        <begin position="66"/>
        <end position="255"/>
    </location>
</feature>
<evidence type="ECO:0000256" key="6">
    <source>
        <dbReference type="ARBA" id="ARBA00038076"/>
    </source>
</evidence>
<evidence type="ECO:0000313" key="11">
    <source>
        <dbReference type="Proteomes" id="UP000823847"/>
    </source>
</evidence>
<evidence type="ECO:0000256" key="5">
    <source>
        <dbReference type="ARBA" id="ARBA00023136"/>
    </source>
</evidence>
<feature type="domain" description="ABC3 transporter permease C-terminal" evidence="8">
    <location>
        <begin position="296"/>
        <end position="412"/>
    </location>
</feature>
<keyword evidence="3 7" id="KW-0812">Transmembrane</keyword>
<dbReference type="Pfam" id="PF12704">
    <property type="entry name" value="MacB_PCD"/>
    <property type="match status" value="1"/>
</dbReference>
<organism evidence="10 11">
    <name type="scientific">Candidatus Parabacteroides intestinigallinarum</name>
    <dbReference type="NCBI Taxonomy" id="2838722"/>
    <lineage>
        <taxon>Bacteria</taxon>
        <taxon>Pseudomonadati</taxon>
        <taxon>Bacteroidota</taxon>
        <taxon>Bacteroidia</taxon>
        <taxon>Bacteroidales</taxon>
        <taxon>Tannerellaceae</taxon>
        <taxon>Parabacteroides</taxon>
    </lineage>
</organism>
<keyword evidence="2" id="KW-1003">Cell membrane</keyword>
<evidence type="ECO:0000256" key="2">
    <source>
        <dbReference type="ARBA" id="ARBA00022475"/>
    </source>
</evidence>
<dbReference type="AlphaFoldDB" id="A0A9D1XRS7"/>
<dbReference type="InterPro" id="IPR025857">
    <property type="entry name" value="MacB_PCD"/>
</dbReference>
<feature type="transmembrane region" description="Helical" evidence="7">
    <location>
        <begin position="294"/>
        <end position="316"/>
    </location>
</feature>
<comment type="subcellular location">
    <subcellularLocation>
        <location evidence="1">Cell membrane</location>
        <topology evidence="1">Multi-pass membrane protein</topology>
    </subcellularLocation>
</comment>
<keyword evidence="5 7" id="KW-0472">Membrane</keyword>
<feature type="transmembrane region" description="Helical" evidence="7">
    <location>
        <begin position="337"/>
        <end position="359"/>
    </location>
</feature>
<dbReference type="Pfam" id="PF02687">
    <property type="entry name" value="FtsX"/>
    <property type="match status" value="1"/>
</dbReference>
<feature type="transmembrane region" description="Helical" evidence="7">
    <location>
        <begin position="18"/>
        <end position="39"/>
    </location>
</feature>
<feature type="transmembrane region" description="Helical" evidence="7">
    <location>
        <begin position="379"/>
        <end position="402"/>
    </location>
</feature>
<dbReference type="PANTHER" id="PTHR30572">
    <property type="entry name" value="MEMBRANE COMPONENT OF TRANSPORTER-RELATED"/>
    <property type="match status" value="1"/>
</dbReference>
<dbReference type="EMBL" id="DXEN01000042">
    <property type="protein sequence ID" value="HIX86136.1"/>
    <property type="molecule type" value="Genomic_DNA"/>
</dbReference>
<protein>
    <submittedName>
        <fullName evidence="10">ABC transporter permease</fullName>
    </submittedName>
</protein>
<dbReference type="GO" id="GO:0005886">
    <property type="term" value="C:plasma membrane"/>
    <property type="evidence" value="ECO:0007669"/>
    <property type="project" value="UniProtKB-SubCell"/>
</dbReference>
<evidence type="ECO:0000259" key="9">
    <source>
        <dbReference type="Pfam" id="PF12704"/>
    </source>
</evidence>
<dbReference type="InterPro" id="IPR003838">
    <property type="entry name" value="ABC3_permease_C"/>
</dbReference>
<dbReference type="Proteomes" id="UP000823847">
    <property type="component" value="Unassembled WGS sequence"/>
</dbReference>
<evidence type="ECO:0000256" key="7">
    <source>
        <dbReference type="SAM" id="Phobius"/>
    </source>
</evidence>
<keyword evidence="4 7" id="KW-1133">Transmembrane helix</keyword>
<reference evidence="10" key="1">
    <citation type="journal article" date="2021" name="PeerJ">
        <title>Extensive microbial diversity within the chicken gut microbiome revealed by metagenomics and culture.</title>
        <authorList>
            <person name="Gilroy R."/>
            <person name="Ravi A."/>
            <person name="Getino M."/>
            <person name="Pursley I."/>
            <person name="Horton D.L."/>
            <person name="Alikhan N.F."/>
            <person name="Baker D."/>
            <person name="Gharbi K."/>
            <person name="Hall N."/>
            <person name="Watson M."/>
            <person name="Adriaenssens E.M."/>
            <person name="Foster-Nyarko E."/>
            <person name="Jarju S."/>
            <person name="Secka A."/>
            <person name="Antonio M."/>
            <person name="Oren A."/>
            <person name="Chaudhuri R.R."/>
            <person name="La Ragione R."/>
            <person name="Hildebrand F."/>
            <person name="Pallen M.J."/>
        </authorList>
    </citation>
    <scope>NUCLEOTIDE SEQUENCE</scope>
    <source>
        <strain evidence="10">ChiHecec2B26-12326</strain>
    </source>
</reference>
<evidence type="ECO:0000256" key="3">
    <source>
        <dbReference type="ARBA" id="ARBA00022692"/>
    </source>
</evidence>
<proteinExistence type="inferred from homology"/>
<evidence type="ECO:0000259" key="8">
    <source>
        <dbReference type="Pfam" id="PF02687"/>
    </source>
</evidence>
<sequence length="419" mass="47886">MIQHILKLIWNQRRQNGWLWAELLLVSVILWFLVDYLYVMGRTYTKPMGFDIEHTYFLAFDNLAEGATGYVPKEERERTDGALMLELLDRLRSNPDVEAVCYADMGVPYRLGNRQMNWSIDTVVVNLRYRQVSPDYFRVFGSRDEPERNEALAAALREADAVVLSEDFARREYPDFRPAVGQEVTSYSERKYKVTGLCSVSRPSRYEREVPFVYIPLPASYLEEGGFDGNMQSLEVAMRVRPEADTPEFIDRLRAELKTQARAGNFYLLDIVPFSTLRAEYIRGYGLENEARTYVAIAVFLLVNIFLGVIGTFWFRSEYRKGEMGLRMALGSSRGQLRGILAGEGLMLLALAFVPAFVISFNIAQLELLDTELLPFTAGRFLACQAITFCVIAGMIVCGVWYPARQAARMEPAEALRYE</sequence>
<accession>A0A9D1XRS7</accession>
<dbReference type="PANTHER" id="PTHR30572:SF4">
    <property type="entry name" value="ABC TRANSPORTER PERMEASE YTRF"/>
    <property type="match status" value="1"/>
</dbReference>
<comment type="similarity">
    <text evidence="6">Belongs to the ABC-4 integral membrane protein family.</text>
</comment>
<name>A0A9D1XRS7_9BACT</name>
<comment type="caution">
    <text evidence="10">The sequence shown here is derived from an EMBL/GenBank/DDBJ whole genome shotgun (WGS) entry which is preliminary data.</text>
</comment>
<dbReference type="InterPro" id="IPR050250">
    <property type="entry name" value="Macrolide_Exporter_MacB"/>
</dbReference>